<organism evidence="7 8">
    <name type="scientific">Rosistilla ulvae</name>
    <dbReference type="NCBI Taxonomy" id="1930277"/>
    <lineage>
        <taxon>Bacteria</taxon>
        <taxon>Pseudomonadati</taxon>
        <taxon>Planctomycetota</taxon>
        <taxon>Planctomycetia</taxon>
        <taxon>Pirellulales</taxon>
        <taxon>Pirellulaceae</taxon>
        <taxon>Rosistilla</taxon>
    </lineage>
</organism>
<evidence type="ECO:0000256" key="2">
    <source>
        <dbReference type="ARBA" id="ARBA00022723"/>
    </source>
</evidence>
<proteinExistence type="inferred from homology"/>
<dbReference type="SUPFAM" id="SSF53649">
    <property type="entry name" value="Alkaline phosphatase-like"/>
    <property type="match status" value="1"/>
</dbReference>
<feature type="signal peptide" evidence="5">
    <location>
        <begin position="1"/>
        <end position="22"/>
    </location>
</feature>
<dbReference type="EC" id="3.1.6.1" evidence="7"/>
<evidence type="ECO:0000259" key="6">
    <source>
        <dbReference type="Pfam" id="PF00884"/>
    </source>
</evidence>
<dbReference type="Pfam" id="PF00884">
    <property type="entry name" value="Sulfatase"/>
    <property type="match status" value="1"/>
</dbReference>
<evidence type="ECO:0000256" key="4">
    <source>
        <dbReference type="ARBA" id="ARBA00022837"/>
    </source>
</evidence>
<feature type="chain" id="PRO_5022093933" evidence="5">
    <location>
        <begin position="23"/>
        <end position="529"/>
    </location>
</feature>
<evidence type="ECO:0000313" key="7">
    <source>
        <dbReference type="EMBL" id="QDS90191.1"/>
    </source>
</evidence>
<dbReference type="PANTHER" id="PTHR42693">
    <property type="entry name" value="ARYLSULFATASE FAMILY MEMBER"/>
    <property type="match status" value="1"/>
</dbReference>
<dbReference type="KEGG" id="ruv:EC9_43980"/>
<dbReference type="OrthoDB" id="9783154at2"/>
<gene>
    <name evidence="7" type="primary">atsA_27</name>
    <name evidence="7" type="ORF">EC9_43980</name>
</gene>
<dbReference type="Proteomes" id="UP000319557">
    <property type="component" value="Chromosome"/>
</dbReference>
<dbReference type="Gene3D" id="3.40.720.10">
    <property type="entry name" value="Alkaline Phosphatase, subunit A"/>
    <property type="match status" value="1"/>
</dbReference>
<keyword evidence="4" id="KW-0106">Calcium</keyword>
<accession>A0A517M5P8</accession>
<evidence type="ECO:0000256" key="5">
    <source>
        <dbReference type="SAM" id="SignalP"/>
    </source>
</evidence>
<evidence type="ECO:0000313" key="8">
    <source>
        <dbReference type="Proteomes" id="UP000319557"/>
    </source>
</evidence>
<protein>
    <submittedName>
        <fullName evidence="7">Arylsulfatase</fullName>
        <ecNumber evidence="7">3.1.6.1</ecNumber>
    </submittedName>
</protein>
<keyword evidence="3 7" id="KW-0378">Hydrolase</keyword>
<feature type="domain" description="Sulfatase N-terminal" evidence="6">
    <location>
        <begin position="25"/>
        <end position="423"/>
    </location>
</feature>
<keyword evidence="5" id="KW-0732">Signal</keyword>
<name>A0A517M5P8_9BACT</name>
<dbReference type="PANTHER" id="PTHR42693:SF53">
    <property type="entry name" value="ENDO-4-O-SULFATASE"/>
    <property type="match status" value="1"/>
</dbReference>
<dbReference type="InterPro" id="IPR024607">
    <property type="entry name" value="Sulfatase_CS"/>
</dbReference>
<dbReference type="EMBL" id="CP036261">
    <property type="protein sequence ID" value="QDS90191.1"/>
    <property type="molecule type" value="Genomic_DNA"/>
</dbReference>
<dbReference type="AlphaFoldDB" id="A0A517M5P8"/>
<comment type="similarity">
    <text evidence="1">Belongs to the sulfatase family.</text>
</comment>
<dbReference type="Gene3D" id="3.30.1120.10">
    <property type="match status" value="1"/>
</dbReference>
<evidence type="ECO:0000256" key="3">
    <source>
        <dbReference type="ARBA" id="ARBA00022801"/>
    </source>
</evidence>
<dbReference type="GO" id="GO:0046872">
    <property type="term" value="F:metal ion binding"/>
    <property type="evidence" value="ECO:0007669"/>
    <property type="project" value="UniProtKB-KW"/>
</dbReference>
<reference evidence="7 8" key="1">
    <citation type="submission" date="2019-02" db="EMBL/GenBank/DDBJ databases">
        <title>Deep-cultivation of Planctomycetes and their phenomic and genomic characterization uncovers novel biology.</title>
        <authorList>
            <person name="Wiegand S."/>
            <person name="Jogler M."/>
            <person name="Boedeker C."/>
            <person name="Pinto D."/>
            <person name="Vollmers J."/>
            <person name="Rivas-Marin E."/>
            <person name="Kohn T."/>
            <person name="Peeters S.H."/>
            <person name="Heuer A."/>
            <person name="Rast P."/>
            <person name="Oberbeckmann S."/>
            <person name="Bunk B."/>
            <person name="Jeske O."/>
            <person name="Meyerdierks A."/>
            <person name="Storesund J.E."/>
            <person name="Kallscheuer N."/>
            <person name="Luecker S."/>
            <person name="Lage O.M."/>
            <person name="Pohl T."/>
            <person name="Merkel B.J."/>
            <person name="Hornburger P."/>
            <person name="Mueller R.-W."/>
            <person name="Bruemmer F."/>
            <person name="Labrenz M."/>
            <person name="Spormann A.M."/>
            <person name="Op den Camp H."/>
            <person name="Overmann J."/>
            <person name="Amann R."/>
            <person name="Jetten M.S.M."/>
            <person name="Mascher T."/>
            <person name="Medema M.H."/>
            <person name="Devos D.P."/>
            <person name="Kaster A.-K."/>
            <person name="Ovreas L."/>
            <person name="Rohde M."/>
            <person name="Galperin M.Y."/>
            <person name="Jogler C."/>
        </authorList>
    </citation>
    <scope>NUCLEOTIDE SEQUENCE [LARGE SCALE GENOMIC DNA]</scope>
    <source>
        <strain evidence="7 8">EC9</strain>
    </source>
</reference>
<evidence type="ECO:0000256" key="1">
    <source>
        <dbReference type="ARBA" id="ARBA00008779"/>
    </source>
</evidence>
<dbReference type="InterPro" id="IPR017850">
    <property type="entry name" value="Alkaline_phosphatase_core_sf"/>
</dbReference>
<keyword evidence="8" id="KW-1185">Reference proteome</keyword>
<keyword evidence="2" id="KW-0479">Metal-binding</keyword>
<dbReference type="RefSeq" id="WP_145348054.1">
    <property type="nucleotide sequence ID" value="NZ_CP036261.1"/>
</dbReference>
<dbReference type="InterPro" id="IPR050738">
    <property type="entry name" value="Sulfatase"/>
</dbReference>
<dbReference type="GO" id="GO:0004065">
    <property type="term" value="F:arylsulfatase activity"/>
    <property type="evidence" value="ECO:0007669"/>
    <property type="project" value="UniProtKB-EC"/>
</dbReference>
<sequence length="529" mass="58638" precursor="true">MSLLLRWTFCLLVCLVAQVAFAARPNILLVMADDLGYSDLGCCGSEIATPHLDALAAGGLRFTQFYNTGRCWPTRGSLLTGYYAQQIRRDQVPGVPSGSRGTRPAWAPLLPALLQPAGYRSYHSGKWHIDSMPLACGFDRSYYLKDQGRFFNPLVHYEDDVKLPAVPKGTSFYGTTAIADHAIASLKQHAKEHPDAPFFQYLAFTAPHFPLHALPEDIAKYRDRYRSGWEQIRAERFAKQQQLGFPAVALSDVERTLGPPYPFPKAMETLGDGEVNLPLAWEALTDEQRAFQANKMAVHAAMIDRIDQELGRVLDQIRSMDAFEATLILFLSDNGASAEIMVRADGHDPQADPGSADSYLCLGPGWSTVSNTPFRRHKTWVHEGGIATPLIVHWPEGIADRGALRHTPGHVIDIAATLLELAEIEPSPTSRAASAPTPPGNSLLPLFSQDQSLDRECLWWSHEGNRGLRQGDLKIVAAGKAGAWELYNLADDRSEQHDLADRQPADLKRLVALWESKNREFSDQARQPQ</sequence>
<dbReference type="CDD" id="cd16025">
    <property type="entry name" value="PAS_like"/>
    <property type="match status" value="1"/>
</dbReference>
<dbReference type="InterPro" id="IPR000917">
    <property type="entry name" value="Sulfatase_N"/>
</dbReference>
<dbReference type="PROSITE" id="PS00149">
    <property type="entry name" value="SULFATASE_2"/>
    <property type="match status" value="1"/>
</dbReference>